<dbReference type="RefSeq" id="WP_146518462.1">
    <property type="nucleotide sequence ID" value="NZ_CP151726.1"/>
</dbReference>
<accession>A0A5C6BAX7</accession>
<name>A0A5C6BAX7_9BACT</name>
<reference evidence="2 3" key="1">
    <citation type="submission" date="2019-02" db="EMBL/GenBank/DDBJ databases">
        <title>Deep-cultivation of Planctomycetes and their phenomic and genomic characterization uncovers novel biology.</title>
        <authorList>
            <person name="Wiegand S."/>
            <person name="Jogler M."/>
            <person name="Boedeker C."/>
            <person name="Pinto D."/>
            <person name="Vollmers J."/>
            <person name="Rivas-Marin E."/>
            <person name="Kohn T."/>
            <person name="Peeters S.H."/>
            <person name="Heuer A."/>
            <person name="Rast P."/>
            <person name="Oberbeckmann S."/>
            <person name="Bunk B."/>
            <person name="Jeske O."/>
            <person name="Meyerdierks A."/>
            <person name="Storesund J.E."/>
            <person name="Kallscheuer N."/>
            <person name="Luecker S."/>
            <person name="Lage O.M."/>
            <person name="Pohl T."/>
            <person name="Merkel B.J."/>
            <person name="Hornburger P."/>
            <person name="Mueller R.-W."/>
            <person name="Bruemmer F."/>
            <person name="Labrenz M."/>
            <person name="Spormann A.M."/>
            <person name="Op Den Camp H."/>
            <person name="Overmann J."/>
            <person name="Amann R."/>
            <person name="Jetten M.S.M."/>
            <person name="Mascher T."/>
            <person name="Medema M.H."/>
            <person name="Devos D.P."/>
            <person name="Kaster A.-K."/>
            <person name="Ovreas L."/>
            <person name="Rohde M."/>
            <person name="Galperin M.Y."/>
            <person name="Jogler C."/>
        </authorList>
    </citation>
    <scope>NUCLEOTIDE SEQUENCE [LARGE SCALE GENOMIC DNA]</scope>
    <source>
        <strain evidence="2 3">Pla52n</strain>
    </source>
</reference>
<dbReference type="InterPro" id="IPR018667">
    <property type="entry name" value="DUF2126"/>
</dbReference>
<dbReference type="Pfam" id="PF09899">
    <property type="entry name" value="DUF2126"/>
    <property type="match status" value="1"/>
</dbReference>
<protein>
    <recommendedName>
        <fullName evidence="1">DUF2126 domain-containing protein</fullName>
    </recommendedName>
</protein>
<feature type="domain" description="DUF2126" evidence="1">
    <location>
        <begin position="179"/>
        <end position="681"/>
    </location>
</feature>
<keyword evidence="3" id="KW-1185">Reference proteome</keyword>
<comment type="caution">
    <text evidence="2">The sequence shown here is derived from an EMBL/GenBank/DDBJ whole genome shotgun (WGS) entry which is preliminary data.</text>
</comment>
<evidence type="ECO:0000313" key="2">
    <source>
        <dbReference type="EMBL" id="TWU08416.1"/>
    </source>
</evidence>
<sequence length="707" mass="77642">MPLDDDVLRALETHDAAVEDSGLSVWVGAEPTYTDRFSESPEWLFDALGDTKHLRAESLLGRIARERVSAGAVILRTVGRQYGGEPLPRWSIGLYSRRDGTPLWSGPHDPILACNRKTMEERMPQDAAATIPALAECLAENLRSEGINAAALAGELAGRVVFSADDQALPMNSDEESALARSSVHKRKVKDAEVKDLLSARGTFLVICRRASGDAEVELPAVGDVALFALLLKALSKSANEVGISALVIMGYPPPVDETVAWMTVTPDPAVIEINMAPAPRTAELLSDLRCLERSAADEGLQSYRLQYNGMETDSGGGGQVTLGGPSAVQSPFFVKPHLLPNLVRYFNRHPSLSYLHAPESVGPASQAPRADEGVRGALPELSLSLELLSRVPEPLPETIWSTLAPYLADPSGNSHRAEINIEKLWNPFLGSRGRQGLVEFRAFRMGASAETTASLAALLRSIVAMLAKEPRHEKLVDWGDSLHQRYSLPFYLHLDLQEVLTDLAASGFALNECLNEYLFRDRDLLFIQRDFGDVRLELRRALEFWPLVGDVATQESGGSRFIDASTSRMEIRLRSAGAADTLNQWSVTAHGWNIPLCSDVDDSGPARVAGVRYCTFKPTRGLHPTLETQVPLRLTLSHPQHGAWQIEVHEWEPQCQPYPGLPRTLDEARSRREQRCVVSTLDKFAKPAVTPPPDALGQYVVDLRWC</sequence>
<dbReference type="OrthoDB" id="9804872at2"/>
<proteinExistence type="predicted"/>
<evidence type="ECO:0000259" key="1">
    <source>
        <dbReference type="Pfam" id="PF09899"/>
    </source>
</evidence>
<gene>
    <name evidence="2" type="ORF">Pla52n_09990</name>
</gene>
<evidence type="ECO:0000313" key="3">
    <source>
        <dbReference type="Proteomes" id="UP000320176"/>
    </source>
</evidence>
<organism evidence="2 3">
    <name type="scientific">Stieleria varia</name>
    <dbReference type="NCBI Taxonomy" id="2528005"/>
    <lineage>
        <taxon>Bacteria</taxon>
        <taxon>Pseudomonadati</taxon>
        <taxon>Planctomycetota</taxon>
        <taxon>Planctomycetia</taxon>
        <taxon>Pirellulales</taxon>
        <taxon>Pirellulaceae</taxon>
        <taxon>Stieleria</taxon>
    </lineage>
</organism>
<dbReference type="EMBL" id="SJPN01000001">
    <property type="protein sequence ID" value="TWU08416.1"/>
    <property type="molecule type" value="Genomic_DNA"/>
</dbReference>
<dbReference type="AlphaFoldDB" id="A0A5C6BAX7"/>
<dbReference type="Proteomes" id="UP000320176">
    <property type="component" value="Unassembled WGS sequence"/>
</dbReference>